<evidence type="ECO:0000259" key="2">
    <source>
        <dbReference type="Pfam" id="PF07883"/>
    </source>
</evidence>
<organism evidence="3 4">
    <name type="scientific">Natronosalvus rutilus</name>
    <dbReference type="NCBI Taxonomy" id="2953753"/>
    <lineage>
        <taxon>Archaea</taxon>
        <taxon>Methanobacteriati</taxon>
        <taxon>Methanobacteriota</taxon>
        <taxon>Stenosarchaea group</taxon>
        <taxon>Halobacteria</taxon>
        <taxon>Halobacteriales</taxon>
        <taxon>Natrialbaceae</taxon>
        <taxon>Natronosalvus</taxon>
    </lineage>
</organism>
<evidence type="ECO:0000313" key="3">
    <source>
        <dbReference type="EMBL" id="UTF52217.1"/>
    </source>
</evidence>
<dbReference type="KEGG" id="sawl:NGM29_10450"/>
<feature type="region of interest" description="Disordered" evidence="1">
    <location>
        <begin position="1"/>
        <end position="28"/>
    </location>
</feature>
<gene>
    <name evidence="3" type="ORF">NGM29_10450</name>
</gene>
<dbReference type="AlphaFoldDB" id="A0A9E7N5P9"/>
<sequence>MSEPTADSAAPTERTVLEDLEGTPHARVFKGEPQTIRLTLSAGDSIAPHQHPDRQIVFYVLEGRLTVTLGEDEHELEAGDIVRFDGDQYVSPEAIEDSVALLVLAPRVD</sequence>
<evidence type="ECO:0000256" key="1">
    <source>
        <dbReference type="SAM" id="MobiDB-lite"/>
    </source>
</evidence>
<dbReference type="RefSeq" id="WP_254156047.1">
    <property type="nucleotide sequence ID" value="NZ_CP100355.1"/>
</dbReference>
<feature type="domain" description="Cupin type-2" evidence="2">
    <location>
        <begin position="38"/>
        <end position="88"/>
    </location>
</feature>
<keyword evidence="4" id="KW-1185">Reference proteome</keyword>
<reference evidence="3" key="1">
    <citation type="submission" date="2022-06" db="EMBL/GenBank/DDBJ databases">
        <title>Diverse halophilic archaea isolated from saline environments.</title>
        <authorList>
            <person name="Cui H.-L."/>
        </authorList>
    </citation>
    <scope>NUCLEOTIDE SEQUENCE</scope>
    <source>
        <strain evidence="3">WLHS1</strain>
    </source>
</reference>
<dbReference type="Gene3D" id="2.60.120.10">
    <property type="entry name" value="Jelly Rolls"/>
    <property type="match status" value="1"/>
</dbReference>
<dbReference type="Pfam" id="PF07883">
    <property type="entry name" value="Cupin_2"/>
    <property type="match status" value="1"/>
</dbReference>
<proteinExistence type="predicted"/>
<dbReference type="EMBL" id="CP100355">
    <property type="protein sequence ID" value="UTF52217.1"/>
    <property type="molecule type" value="Genomic_DNA"/>
</dbReference>
<dbReference type="GeneID" id="73290470"/>
<dbReference type="InterPro" id="IPR011051">
    <property type="entry name" value="RmlC_Cupin_sf"/>
</dbReference>
<dbReference type="Proteomes" id="UP001056855">
    <property type="component" value="Chromosome"/>
</dbReference>
<accession>A0A9E7N5P9</accession>
<dbReference type="InterPro" id="IPR013096">
    <property type="entry name" value="Cupin_2"/>
</dbReference>
<name>A0A9E7N5P9_9EURY</name>
<dbReference type="InterPro" id="IPR014710">
    <property type="entry name" value="RmlC-like_jellyroll"/>
</dbReference>
<evidence type="ECO:0000313" key="4">
    <source>
        <dbReference type="Proteomes" id="UP001056855"/>
    </source>
</evidence>
<protein>
    <submittedName>
        <fullName evidence="3">Cupin domain-containing protein</fullName>
    </submittedName>
</protein>
<dbReference type="SUPFAM" id="SSF51182">
    <property type="entry name" value="RmlC-like cupins"/>
    <property type="match status" value="1"/>
</dbReference>